<accession>A0A1H4HSE4</accession>
<keyword evidence="2" id="KW-1185">Reference proteome</keyword>
<reference evidence="2" key="1">
    <citation type="submission" date="2016-10" db="EMBL/GenBank/DDBJ databases">
        <authorList>
            <person name="Varghese N."/>
            <person name="Submissions S."/>
        </authorList>
    </citation>
    <scope>NUCLEOTIDE SEQUENCE [LARGE SCALE GENOMIC DNA]</scope>
    <source>
        <strain evidence="2">LMG 24000</strain>
    </source>
</reference>
<dbReference type="EMBL" id="FNRQ01000015">
    <property type="protein sequence ID" value="SEB24743.1"/>
    <property type="molecule type" value="Genomic_DNA"/>
</dbReference>
<protein>
    <submittedName>
        <fullName evidence="1">Uncharacterized protein</fullName>
    </submittedName>
</protein>
<dbReference type="RefSeq" id="WP_176954253.1">
    <property type="nucleotide sequence ID" value="NZ_FNRQ01000015.1"/>
</dbReference>
<dbReference type="Proteomes" id="UP000198638">
    <property type="component" value="Unassembled WGS sequence"/>
</dbReference>
<dbReference type="STRING" id="83784.SAMN05192564_1155"/>
<name>A0A1H4HSE4_9BURK</name>
<organism evidence="1 2">
    <name type="scientific">Paraburkholderia sartisoli</name>
    <dbReference type="NCBI Taxonomy" id="83784"/>
    <lineage>
        <taxon>Bacteria</taxon>
        <taxon>Pseudomonadati</taxon>
        <taxon>Pseudomonadota</taxon>
        <taxon>Betaproteobacteria</taxon>
        <taxon>Burkholderiales</taxon>
        <taxon>Burkholderiaceae</taxon>
        <taxon>Paraburkholderia</taxon>
    </lineage>
</organism>
<sequence length="51" mass="5936">MNEAELLAVIRKLITYMPDYLTPDQRLRRLQEINVLAAEALSQPRNRRPAS</sequence>
<evidence type="ECO:0000313" key="1">
    <source>
        <dbReference type="EMBL" id="SEB24743.1"/>
    </source>
</evidence>
<evidence type="ECO:0000313" key="2">
    <source>
        <dbReference type="Proteomes" id="UP000198638"/>
    </source>
</evidence>
<dbReference type="AlphaFoldDB" id="A0A1H4HSE4"/>
<proteinExistence type="predicted"/>
<gene>
    <name evidence="1" type="ORF">SAMN05192564_1155</name>
</gene>